<comment type="caution">
    <text evidence="1">The sequence shown here is derived from an EMBL/GenBank/DDBJ whole genome shotgun (WGS) entry which is preliminary data.</text>
</comment>
<dbReference type="EMBL" id="PIWU01000002">
    <property type="protein sequence ID" value="PKE57425.1"/>
    <property type="molecule type" value="Genomic_DNA"/>
</dbReference>
<sequence length="371" mass="43239">MNRKLGGKILIVITRSNPVSPDPRVEKIISVAKEIDDVTVICWGRELKSQNEKIGNVSFIRIPIESKFGNGLQNLLPLIKWNYKLTLELFKLRKDITVIHACDFDTVLPSIIIKKILAKKLIYDIFDFYVDSFNVPKLAKRLIRWLEIKSINISDFVIIASEIRKKQILGAKQKNIEVINNIPDIKEIKLEKPQNKKNIISYVGILQNNRGLTFMKSLIENKQRNWTFNIAGFGILEEQFKDYPYFYGKVNYDTSLEMSNCSKLLFATYSPDVENHYYSDPNKFYEALALGIPIIVSDNMAIKDLVTKYNVGYVVKYESENDMIECLEDAASLSENYMKKAQNTRQLYVERYNWPKMKSKLEKIYNNYYEK</sequence>
<protein>
    <submittedName>
        <fullName evidence="1">Glycosyltransferase WbuB</fullName>
    </submittedName>
</protein>
<proteinExistence type="predicted"/>
<accession>A0ACC9MVG9</accession>
<name>A0ACC9MVG9_9STAP</name>
<reference evidence="1" key="1">
    <citation type="submission" date="2017-12" db="EMBL/GenBank/DDBJ databases">
        <title>Genomics of Macrococcus caseolyticus.</title>
        <authorList>
            <person name="MacFadyen A.C."/>
            <person name="Paterson G.K."/>
        </authorList>
    </citation>
    <scope>NUCLEOTIDE SEQUENCE</scope>
    <source>
        <strain evidence="1">5459_5_49</strain>
    </source>
</reference>
<evidence type="ECO:0000313" key="2">
    <source>
        <dbReference type="Proteomes" id="UP000233606"/>
    </source>
</evidence>
<dbReference type="Proteomes" id="UP000233606">
    <property type="component" value="Unassembled WGS sequence"/>
</dbReference>
<organism evidence="1 2">
    <name type="scientific">Macrococcoides caseolyticum</name>
    <dbReference type="NCBI Taxonomy" id="69966"/>
    <lineage>
        <taxon>Bacteria</taxon>
        <taxon>Bacillati</taxon>
        <taxon>Bacillota</taxon>
        <taxon>Bacilli</taxon>
        <taxon>Bacillales</taxon>
        <taxon>Staphylococcaceae</taxon>
        <taxon>Macrococcoides</taxon>
    </lineage>
</organism>
<evidence type="ECO:0000313" key="1">
    <source>
        <dbReference type="EMBL" id="PKE57425.1"/>
    </source>
</evidence>
<keyword evidence="2" id="KW-1185">Reference proteome</keyword>
<gene>
    <name evidence="1" type="ORF">CW682_02085</name>
</gene>